<proteinExistence type="predicted"/>
<evidence type="ECO:0000313" key="2">
    <source>
        <dbReference type="Proteomes" id="UP001530315"/>
    </source>
</evidence>
<comment type="caution">
    <text evidence="1">The sequence shown here is derived from an EMBL/GenBank/DDBJ whole genome shotgun (WGS) entry which is preliminary data.</text>
</comment>
<name>A0ABD3MSG2_9STRA</name>
<gene>
    <name evidence="1" type="ORF">ACHAW5_008591</name>
</gene>
<organism evidence="1 2">
    <name type="scientific">Stephanodiscus triporus</name>
    <dbReference type="NCBI Taxonomy" id="2934178"/>
    <lineage>
        <taxon>Eukaryota</taxon>
        <taxon>Sar</taxon>
        <taxon>Stramenopiles</taxon>
        <taxon>Ochrophyta</taxon>
        <taxon>Bacillariophyta</taxon>
        <taxon>Coscinodiscophyceae</taxon>
        <taxon>Thalassiosirophycidae</taxon>
        <taxon>Stephanodiscales</taxon>
        <taxon>Stephanodiscaceae</taxon>
        <taxon>Stephanodiscus</taxon>
    </lineage>
</organism>
<evidence type="ECO:0000313" key="1">
    <source>
        <dbReference type="EMBL" id="KAL3765172.1"/>
    </source>
</evidence>
<dbReference type="Proteomes" id="UP001530315">
    <property type="component" value="Unassembled WGS sequence"/>
</dbReference>
<dbReference type="AlphaFoldDB" id="A0ABD3MSG2"/>
<protein>
    <submittedName>
        <fullName evidence="1">Uncharacterized protein</fullName>
    </submittedName>
</protein>
<reference evidence="1 2" key="1">
    <citation type="submission" date="2024-10" db="EMBL/GenBank/DDBJ databases">
        <title>Updated reference genomes for cyclostephanoid diatoms.</title>
        <authorList>
            <person name="Roberts W.R."/>
            <person name="Alverson A.J."/>
        </authorList>
    </citation>
    <scope>NUCLEOTIDE SEQUENCE [LARGE SCALE GENOMIC DNA]</scope>
    <source>
        <strain evidence="1 2">AJA276-08</strain>
    </source>
</reference>
<dbReference type="EMBL" id="JALLAZ020001757">
    <property type="protein sequence ID" value="KAL3765172.1"/>
    <property type="molecule type" value="Genomic_DNA"/>
</dbReference>
<keyword evidence="2" id="KW-1185">Reference proteome</keyword>
<accession>A0ABD3MSG2</accession>
<sequence>MAKDWVMHASGGGRTINPVPYTGEAELFGVKLAEGDLEKMRDAHGVIRYHLVFEWLLPTFSEEGFYEFVAGRMRNYMIHIMKDELFRPSYFDPMDEKYIQADHVARFFGCQLV</sequence>